<protein>
    <submittedName>
        <fullName evidence="1">Uncharacterized protein</fullName>
    </submittedName>
</protein>
<evidence type="ECO:0000313" key="2">
    <source>
        <dbReference type="Proteomes" id="UP001163046"/>
    </source>
</evidence>
<dbReference type="Proteomes" id="UP001163046">
    <property type="component" value="Unassembled WGS sequence"/>
</dbReference>
<reference evidence="1" key="1">
    <citation type="submission" date="2023-01" db="EMBL/GenBank/DDBJ databases">
        <title>Genome assembly of the deep-sea coral Lophelia pertusa.</title>
        <authorList>
            <person name="Herrera S."/>
            <person name="Cordes E."/>
        </authorList>
    </citation>
    <scope>NUCLEOTIDE SEQUENCE</scope>
    <source>
        <strain evidence="1">USNM1676648</strain>
        <tissue evidence="1">Polyp</tissue>
    </source>
</reference>
<accession>A0A9W9YZM2</accession>
<sequence length="181" mass="20054">MWPGIHDKIRTCDDPEPLYGGKFCKGGLVEVAPCQLKKSCGGCNYLSKDGRKKSRKEEMISSKSTAPDSKFVFPLKKNKVYEVGALITSQMLHVTFLLCVALCVSYPLDGKTPHHPPVFDGTDKTVPKNLKDKSVINDIQQINEDNVDNDKLFESDIKLTHNDLERVDTSRTGKDTPGAEG</sequence>
<comment type="caution">
    <text evidence="1">The sequence shown here is derived from an EMBL/GenBank/DDBJ whole genome shotgun (WGS) entry which is preliminary data.</text>
</comment>
<dbReference type="AlphaFoldDB" id="A0A9W9YZM2"/>
<keyword evidence="2" id="KW-1185">Reference proteome</keyword>
<dbReference type="EMBL" id="MU826835">
    <property type="protein sequence ID" value="KAJ7372573.1"/>
    <property type="molecule type" value="Genomic_DNA"/>
</dbReference>
<organism evidence="1 2">
    <name type="scientific">Desmophyllum pertusum</name>
    <dbReference type="NCBI Taxonomy" id="174260"/>
    <lineage>
        <taxon>Eukaryota</taxon>
        <taxon>Metazoa</taxon>
        <taxon>Cnidaria</taxon>
        <taxon>Anthozoa</taxon>
        <taxon>Hexacorallia</taxon>
        <taxon>Scleractinia</taxon>
        <taxon>Caryophylliina</taxon>
        <taxon>Caryophylliidae</taxon>
        <taxon>Desmophyllum</taxon>
    </lineage>
</organism>
<name>A0A9W9YZM2_9CNID</name>
<evidence type="ECO:0000313" key="1">
    <source>
        <dbReference type="EMBL" id="KAJ7372573.1"/>
    </source>
</evidence>
<gene>
    <name evidence="1" type="ORF">OS493_017844</name>
</gene>
<proteinExistence type="predicted"/>